<evidence type="ECO:0000313" key="4">
    <source>
        <dbReference type="EMBL" id="KAG7465198.1"/>
    </source>
</evidence>
<name>A0A9D3T3I2_MEGAT</name>
<feature type="domain" description="Immunoglobulin V-set" evidence="3">
    <location>
        <begin position="28"/>
        <end position="119"/>
    </location>
</feature>
<keyword evidence="1" id="KW-1133">Transmembrane helix</keyword>
<comment type="caution">
    <text evidence="4">The sequence shown here is derived from an EMBL/GenBank/DDBJ whole genome shotgun (WGS) entry which is preliminary data.</text>
</comment>
<feature type="signal peptide" evidence="2">
    <location>
        <begin position="1"/>
        <end position="22"/>
    </location>
</feature>
<keyword evidence="1" id="KW-0812">Transmembrane</keyword>
<dbReference type="InterPro" id="IPR013783">
    <property type="entry name" value="Ig-like_fold"/>
</dbReference>
<keyword evidence="2" id="KW-0732">Signal</keyword>
<evidence type="ECO:0000256" key="1">
    <source>
        <dbReference type="SAM" id="Phobius"/>
    </source>
</evidence>
<dbReference type="Pfam" id="PF07686">
    <property type="entry name" value="V-set"/>
    <property type="match status" value="1"/>
</dbReference>
<dbReference type="AlphaFoldDB" id="A0A9D3T3I2"/>
<sequence length="161" mass="17643">MAERQNIASIAIISLFLVSVSGSEGAVTVLATAGSTVILDLVNVTVSEHNDIKWTKGPIRIAQIKWQNKTNATQQIEILANGSLQLRNVQKQDNGFYKAEVYDKDGRLSLNKTFQLIVTEQTHSQTVGAILIPLAVLACLVLVAFRIRSKIQNREPSISES</sequence>
<protein>
    <recommendedName>
        <fullName evidence="3">Immunoglobulin V-set domain-containing protein</fullName>
    </recommendedName>
</protein>
<keyword evidence="5" id="KW-1185">Reference proteome</keyword>
<evidence type="ECO:0000256" key="2">
    <source>
        <dbReference type="SAM" id="SignalP"/>
    </source>
</evidence>
<keyword evidence="1" id="KW-0472">Membrane</keyword>
<accession>A0A9D3T3I2</accession>
<organism evidence="4 5">
    <name type="scientific">Megalops atlanticus</name>
    <name type="common">Tarpon</name>
    <name type="synonym">Clupea gigantea</name>
    <dbReference type="NCBI Taxonomy" id="7932"/>
    <lineage>
        <taxon>Eukaryota</taxon>
        <taxon>Metazoa</taxon>
        <taxon>Chordata</taxon>
        <taxon>Craniata</taxon>
        <taxon>Vertebrata</taxon>
        <taxon>Euteleostomi</taxon>
        <taxon>Actinopterygii</taxon>
        <taxon>Neopterygii</taxon>
        <taxon>Teleostei</taxon>
        <taxon>Elopiformes</taxon>
        <taxon>Megalopidae</taxon>
        <taxon>Megalops</taxon>
    </lineage>
</organism>
<dbReference type="InterPro" id="IPR015632">
    <property type="entry name" value="CD2"/>
</dbReference>
<dbReference type="PANTHER" id="PTHR21063:SF4">
    <property type="entry name" value="CD48 ANTIGEN-RELATED"/>
    <property type="match status" value="1"/>
</dbReference>
<dbReference type="Gene3D" id="2.60.40.10">
    <property type="entry name" value="Immunoglobulins"/>
    <property type="match status" value="1"/>
</dbReference>
<dbReference type="PANTHER" id="PTHR21063">
    <property type="entry name" value="LFA-3"/>
    <property type="match status" value="1"/>
</dbReference>
<dbReference type="PRINTS" id="PR01870">
    <property type="entry name" value="CD2ANTIGEN"/>
</dbReference>
<feature type="chain" id="PRO_5039059983" description="Immunoglobulin V-set domain-containing protein" evidence="2">
    <location>
        <begin position="23"/>
        <end position="161"/>
    </location>
</feature>
<dbReference type="InterPro" id="IPR013106">
    <property type="entry name" value="Ig_V-set"/>
</dbReference>
<evidence type="ECO:0000259" key="3">
    <source>
        <dbReference type="Pfam" id="PF07686"/>
    </source>
</evidence>
<dbReference type="EMBL" id="JAFDVH010000014">
    <property type="protein sequence ID" value="KAG7465198.1"/>
    <property type="molecule type" value="Genomic_DNA"/>
</dbReference>
<reference evidence="4" key="1">
    <citation type="submission" date="2021-01" db="EMBL/GenBank/DDBJ databases">
        <authorList>
            <person name="Zahm M."/>
            <person name="Roques C."/>
            <person name="Cabau C."/>
            <person name="Klopp C."/>
            <person name="Donnadieu C."/>
            <person name="Jouanno E."/>
            <person name="Lampietro C."/>
            <person name="Louis A."/>
            <person name="Herpin A."/>
            <person name="Echchiki A."/>
            <person name="Berthelot C."/>
            <person name="Parey E."/>
            <person name="Roest-Crollius H."/>
            <person name="Braasch I."/>
            <person name="Postlethwait J."/>
            <person name="Bobe J."/>
            <person name="Montfort J."/>
            <person name="Bouchez O."/>
            <person name="Begum T."/>
            <person name="Mejri S."/>
            <person name="Adams A."/>
            <person name="Chen W.-J."/>
            <person name="Guiguen Y."/>
        </authorList>
    </citation>
    <scope>NUCLEOTIDE SEQUENCE</scope>
    <source>
        <strain evidence="4">YG-15Mar2019-1</strain>
        <tissue evidence="4">Brain</tissue>
    </source>
</reference>
<proteinExistence type="predicted"/>
<dbReference type="InterPro" id="IPR036179">
    <property type="entry name" value="Ig-like_dom_sf"/>
</dbReference>
<gene>
    <name evidence="4" type="ORF">MATL_G00173750</name>
</gene>
<dbReference type="OrthoDB" id="8963224at2759"/>
<dbReference type="SUPFAM" id="SSF48726">
    <property type="entry name" value="Immunoglobulin"/>
    <property type="match status" value="1"/>
</dbReference>
<evidence type="ECO:0000313" key="5">
    <source>
        <dbReference type="Proteomes" id="UP001046870"/>
    </source>
</evidence>
<feature type="transmembrane region" description="Helical" evidence="1">
    <location>
        <begin position="127"/>
        <end position="145"/>
    </location>
</feature>
<dbReference type="Proteomes" id="UP001046870">
    <property type="component" value="Chromosome 14"/>
</dbReference>